<keyword evidence="2 5" id="KW-0812">Transmembrane</keyword>
<dbReference type="InterPro" id="IPR027417">
    <property type="entry name" value="P-loop_NTPase"/>
</dbReference>
<dbReference type="Proteomes" id="UP000663844">
    <property type="component" value="Unassembled WGS sequence"/>
</dbReference>
<dbReference type="PANTHER" id="PTHR22605">
    <property type="entry name" value="RZ-TYPE DOMAIN-CONTAINING PROTEIN"/>
    <property type="match status" value="1"/>
</dbReference>
<dbReference type="PANTHER" id="PTHR22605:SF1">
    <property type="entry name" value="RZ-TYPE DOMAIN-CONTAINING PROTEIN"/>
    <property type="match status" value="1"/>
</dbReference>
<name>A0A819BAK0_9BILA</name>
<dbReference type="InterPro" id="IPR017452">
    <property type="entry name" value="GPCR_Rhodpsn_7TM"/>
</dbReference>
<comment type="caution">
    <text evidence="7">The sequence shown here is derived from an EMBL/GenBank/DDBJ whole genome shotgun (WGS) entry which is preliminary data.</text>
</comment>
<dbReference type="PROSITE" id="PS50262">
    <property type="entry name" value="G_PROTEIN_RECEP_F1_2"/>
    <property type="match status" value="1"/>
</dbReference>
<proteinExistence type="predicted"/>
<evidence type="ECO:0000256" key="1">
    <source>
        <dbReference type="ARBA" id="ARBA00004370"/>
    </source>
</evidence>
<dbReference type="Gene3D" id="1.20.1070.10">
    <property type="entry name" value="Rhodopsin 7-helix transmembrane proteins"/>
    <property type="match status" value="1"/>
</dbReference>
<feature type="transmembrane region" description="Helical" evidence="5">
    <location>
        <begin position="4322"/>
        <end position="4349"/>
    </location>
</feature>
<dbReference type="PROSITE" id="PS00675">
    <property type="entry name" value="SIGMA54_INTERACT_1"/>
    <property type="match status" value="1"/>
</dbReference>
<dbReference type="EMBL" id="CAJOAZ010001314">
    <property type="protein sequence ID" value="CAF3797770.1"/>
    <property type="molecule type" value="Genomic_DNA"/>
</dbReference>
<dbReference type="SUPFAM" id="SSF52540">
    <property type="entry name" value="P-loop containing nucleoside triphosphate hydrolases"/>
    <property type="match status" value="1"/>
</dbReference>
<evidence type="ECO:0000313" key="7">
    <source>
        <dbReference type="EMBL" id="CAF3797770.1"/>
    </source>
</evidence>
<keyword evidence="4 5" id="KW-0472">Membrane</keyword>
<sequence length="4612" mass="537715">MVTVIDSPDQQDIEQVCEWLQIYQYYCHINIIIDCIQQFNILPSDCDDESIDDLKRLSGNENISLRDISQVYKILQQQFQTLGSQHLHLIKTAVECSAVIKMMQKSELYSPQGRYRFQELRDNLTTQFQLQERNNMILNSLIITYVLCEPFIIEAKTLEEFVDRLAQLRSFEESSLKHMIVVNENIQAVNMWLSVEETSALDNSLVTMEHLYKTGIVTIRLGRLKNEPSYFQIEYSVNKTRALTNPQNIDGEVPQEENSQNMKRIKFTLSMADINDHKRQLTFCNLPSFHQILWCSTVTEDDIRLFFSRVRAFQDLTFVVMDIDKMHHRLREILLNEQDFLSRLKKPHGLVYYVGREPLMNRKHLRPFKLDRKHRDPHQTYRHLLMLFQQINNTIRPQFEIICGAAGIGKTHYINTSYKNDDTMCFSVNDKLSVSSLISSLLFYDSKTTNDHPSVYFNISIHAPFEELNRIFFSLFVCGSLTDKDSGLTFSLPNTKSWKFIMEIPHTNKSGVDMKENFSQVLPIMSIITSSSIDEVTGENYQLSIGAEEELVARLLKAYKNETINRYLILDCLGIETPVDFDRLINSNECRQYIYDCMKTYAPELPRNKIYEVSFIKFLYRRIRFFTGHFYRFNMRIENLGSVTMKQMIDEAKYLAQIDFRRNDYPHVYFVYDPSFSLQLLYNDWNDVPVELKQLFNNRESKRNEEFRNKNYLAICLSWLLDIKYDTFEKIMNEAKFILTESFAYKLFHVHERKLTKLSLIIEGETGVGKTFLLTFYSLLLNANIIDGPLHDNKAPRIRERTSLWLLHNVIINILESETNLLSAILYQIKQKLKDLGNDDQETRQVIVTHPLAFVAELKNEEKDSDDDDDEDIFNPLFEIQLENIDRNQLHNNEDRQGTELMPLPSLIPQVASQGLLIDRIDLGFLKEIKHSLETFAYDKDTLQYIWKIIITVSNEYQTNIMEKLIIELYNYVTSQLLTLPLIDPSYALKTLLTRSSSSTAQISIRIFNEYLCFTRVKPVFYRLLLHPGVTEEQLKEFMSPIIQLARELIDIELVVFFDEINTSSCLGLFKEMFMDRTLHGKNLPQNIFFTAAINPASVSTSDDNLIHRCDYLVHQLPQALDGLIVSYGILESKTLNDYIKQKIAMFDVRSSNNCETRMPLENFVQNTLCQTILTAQEFCEKHLGKNTVSQREIQRCFNLIEFFWTMRYDDEINPNYRPNPIRCIVLSIASIYYFRLPTKEDNRQRNDSHTPTREQLGELLSEHIPDFVQIVQYELEKFVNTDNFVIPHGVAINQAVREHVFAIVISIITRTPLCIIGAPGQSKTLSFQIALQNLQGTQLSTKPFCKRLPAIDPFFCLGSKYSRSEDIAYVFDRAIQREQQYQQNRMETRCVVFLDEASLPDEKKMVLKVLHSYLDECKVAFVAVANKSFDAANANRMICIYRSRPSEADQKILAYGCLGLSTNTEKRIIGDRIEAIVHGLCQGYRRVLMSPDIPDIFHDRDFIYMLRELRFGLTTSSTDQDIPIDGITPNSLLHALEDNFNGINDETFERLVQIFFVAVREKCLDFTLPSKEQGQVIYRNVPTILRESMKLDSIRRRLYGRYKLIIDESEDESAIHLLFQSGLLSSDPKRTTVFRMSDFAEDINNELRNTEILSNIKLCMETGRTILMINTERIHGSLYDVFNQNFSIMATGDTRKIFSKVAIGPKTIDVVVHEDFQCIVHIRRKEVKHIPAPFLSRFQKYSLSFNDFYRIQLEHLTNNEQTIMKNVQEKLQSFIQHFGEQYFYGLNENTLYSCLLPLIKINENEQYYLSNVYQHYTNLTIKSKSFIEKNPTDAQQYLLRLLLSKLIQLVSPESIILKLPTLEDNIAQSLCTNYFQQQEHFNIENFIRELISKPLVDVDNSELLNNTTDEPRKEVNICITKKASIENSVEVQDEFRNFGQDEHKVLLIIVIDAHQCHHIPFLRQLVDHSEYTYNADVRKQAKYFLMLVHFPAQQLYNQSCVASIFFNNWDFYFFDTCASGSAFHLQKMLRILSPSSEQQQESSDNVLIDLNTSFDDCLWDFSSKVQIFLPELPQKIFKDKLAYEFYQHQTSVIKRVQCLKQILQQSTQLRKHIVNIYHEYLSTQKNSRHKIYEMIYRISKDIICGKRFDSLIESIHSYTRVSFTSFVSNIFKVILNNYGLDALSNLSTNKYGFGSLLKLIDYSSFALEDESANVLTSPLGHGIFQIVTHYSCIPQTPLYDLFHQRLKSHIDQIKLKHIRQINKNIEQDSAVHQPHNITARITTAYNADFGANETAKLTAQQFRCELIALILNDPVLIDAVTKNVVYSYSNDLVRIYCTVLEKQFTDDYVQSEKAIDFVAQWLRLTDDDDLESLESCSNRNVWLLAHVYTSFEYEQNDLLSLYSACRITNRLDPTRSLHTDLFNENESIRSKVREELFRRMFDHLWTNLSEICSNNEKNSETWIQSYVFISKYYPSDEVLEQIQLVEIKSELELMNLAYIIFLNKKVAHPKELISRLLNLINSDTNERNINYDTSPFLKLLPKIIETIHQYFTDKNENDSTLMIDLQQWIISTLKLASPTCIDEINYLFKYLNQSLCQWSLPMKQFLFDQLVTTIEVKSCFFDRFNLFSIIIECVPDENALQNYRLPYHPMIINNNNREERSVLIDLLFFHLRERANEQNIDTKLIKKLMLSKIPPIKSAHLVSAATNVFQQFTDYFILNFTSLLLCDLNMNPDATKKLMEIMETLIDQYLSIDQAIIQLSHHLQLFLAIIISKRSWSYLLDLLKSDDIQTVNNQWADSLFCLLESKQLARQNQSLQLCHQLQFTVSLKPDTSSIFPKLHVFYDELHQIIDNCVKNATVREKWEPLSAWIQTKLNSDPVQLNSREIIAMLLLNIYYNYYCNNKLELVQSLLEIIRDTLEPLPEDLRVFRALLQPEQHMITYSQIDDNDDINYLNKLFRLDSTEEDELAIRHCLVNLLGMILMSGKQSFLWTFAFEPLTLENTFGEYFSFGSTTHCVIQTNGVHYDCGCVLTLNGDLIRWSQAETNGNVIGAPAIYTVLFSTFGAMAWHLLLFDTSVQNLHGPILSPSAIADDKADFRIAGDNDRTKVCHFVRARLMSTFSFLSIRSNPDNACILLGRCLEQMAFLTMTQQNSWIKSLYTTLADEFNAETEYQSQVFFPAYQNASKQKTHIDGLQLQSDIQNNLQKFITQMPITIQFIHFKTELCNPTHLHLPLKILKYVFDSIDFLKMTKYIPDLSQFYLLLHQTYTQLIERDEFITITLQELYDRAQKYFGYPRHQKYRHEANNHSVIIDKGIEAINAYHQFTNGLIRPGACDETQRFSMVSRETPVHYFVTTENHDEGDITMRILSVLVDYHNNLLDLIEQTINSDKNQDMSVLEMLVNELISKEASLLLIAGNSNGFITLTNEDCSWIEQLCRASLIVDDEYFLKSDTQFTFDFLYLQSYIIRTYFLRCHINYRQVAQKYQCHVRQIQDVDTAAVAELLDLGGNYGMPLDEQELETDWSHLKQMFLDKLYHSHNFLRQITTTLKHHPDDLSSKGLYEFVEAETDDNNYLRELLVRYEIKDFQLCYIDCVRRLYKKSIGGFEYLFTDVPYLLHTAIDEQSNNDLSQMFESTLNFTNDNLQIEEIQSTVQRITEFLNELKTIENTLLQHSTQPLRETCEYVAVENPILSLIPDAIKCEHYVSLNIHLIQLRSILQERIINIQEKETKVWSEIFHLQSDNQQQYREGNRYRLYLNSAVSTDKNEKENDNDNDEWTFAPMENDDSVIIDNKKTFDMIDHELESELHLESVQKIEDETNFEYKSLFKLSIRFVPLTTSKLIQEMQKQEHIILPAIATGVQNYTFKHPDGTNQSAIAVDFINNVDKIPQRMSTEYCIVERTHMVELQFQFRTNLFKYSTTPTCDILAIIDRFIDDNQLTLALSDVHLCFFDEVGKCIDGKIVGDIYRSDNNSIVNIIVKEDDITSTLSEIVLRLKEDEEYMSLFHSTTNWQQINRWIKILVQDLSIDDCVIWNPEQKIVVDENQPVCSVKDQSVFDGISQTETIKITFSYETEHQIIYTLKSTPVYHLLNNKQLLQQLNLKISPQNCVLMLGETDNQILLQDDMRSPVSHYSSTDDQSVFFRISILVSILKYDDQKQLQIPLPNRNFTVDQLLEKTGMPVDIYKYLASNKTYEIIPNDRSLSNMTEANFILAKENEICVVQIDKAQLIDIGNNEMGERYVIYATIADVCKRHNIDTAHQHLLYLDDFVPSVNTPLVSFGSATLHFKLIDENLPVTVKISDDEGKQSTTALMILDNNLNMTTIESWFIPIHILKIIFAGTAIILSLIFLFIIIIDKTCHTVPMMLIANSCLVQSVFALNMFGTSLFTLQNDLKQIQFYNSFCIFQGYITYMIQGIQMNSYLLQSIYCYITIVYPFRLFWQSARFQICLICLTWICGIIYPIPLVFTNQITYHVDDQICQMPLNLSFITIFNASYNYFIPLSLIILVYFKIVQFVKKMNKRVTPANTMIRIEREFRMIRRIISLVFILVILGFPYALFILMSFFHAVPKYAFRIAYIFVNASLTLVMIALFEISEPLKMSIMKRIHKKPTRVIPTVA</sequence>
<dbReference type="Gene3D" id="3.40.50.300">
    <property type="entry name" value="P-loop containing nucleotide triphosphate hydrolases"/>
    <property type="match status" value="1"/>
</dbReference>
<feature type="transmembrane region" description="Helical" evidence="5">
    <location>
        <begin position="4565"/>
        <end position="4588"/>
    </location>
</feature>
<dbReference type="GO" id="GO:0016887">
    <property type="term" value="F:ATP hydrolysis activity"/>
    <property type="evidence" value="ECO:0007669"/>
    <property type="project" value="InterPro"/>
</dbReference>
<feature type="transmembrane region" description="Helical" evidence="5">
    <location>
        <begin position="4361"/>
        <end position="4384"/>
    </location>
</feature>
<feature type="transmembrane region" description="Helical" evidence="5">
    <location>
        <begin position="4536"/>
        <end position="4559"/>
    </location>
</feature>
<feature type="transmembrane region" description="Helical" evidence="5">
    <location>
        <begin position="4481"/>
        <end position="4506"/>
    </location>
</feature>
<evidence type="ECO:0000256" key="3">
    <source>
        <dbReference type="ARBA" id="ARBA00022989"/>
    </source>
</evidence>
<feature type="domain" description="G-protein coupled receptors family 1 profile" evidence="6">
    <location>
        <begin position="4340"/>
        <end position="4585"/>
    </location>
</feature>
<feature type="transmembrane region" description="Helical" evidence="5">
    <location>
        <begin position="4416"/>
        <end position="4435"/>
    </location>
</feature>
<dbReference type="InterPro" id="IPR025662">
    <property type="entry name" value="Sigma_54_int_dom_ATP-bd_1"/>
</dbReference>
<protein>
    <recommendedName>
        <fullName evidence="6">G-protein coupled receptors family 1 profile domain-containing protein</fullName>
    </recommendedName>
</protein>
<organism evidence="7 8">
    <name type="scientific">Adineta steineri</name>
    <dbReference type="NCBI Taxonomy" id="433720"/>
    <lineage>
        <taxon>Eukaryota</taxon>
        <taxon>Metazoa</taxon>
        <taxon>Spiralia</taxon>
        <taxon>Gnathifera</taxon>
        <taxon>Rotifera</taxon>
        <taxon>Eurotatoria</taxon>
        <taxon>Bdelloidea</taxon>
        <taxon>Adinetida</taxon>
        <taxon>Adinetidae</taxon>
        <taxon>Adineta</taxon>
    </lineage>
</organism>
<dbReference type="GO" id="GO:0004842">
    <property type="term" value="F:ubiquitin-protein transferase activity"/>
    <property type="evidence" value="ECO:0007669"/>
    <property type="project" value="InterPro"/>
</dbReference>
<dbReference type="InterPro" id="IPR031248">
    <property type="entry name" value="RNF213"/>
</dbReference>
<gene>
    <name evidence="7" type="ORF">OXD698_LOCUS18068</name>
</gene>
<dbReference type="CDD" id="cd00637">
    <property type="entry name" value="7tm_classA_rhodopsin-like"/>
    <property type="match status" value="1"/>
</dbReference>
<evidence type="ECO:0000259" key="6">
    <source>
        <dbReference type="PROSITE" id="PS50262"/>
    </source>
</evidence>
<keyword evidence="3 5" id="KW-1133">Transmembrane helix</keyword>
<dbReference type="GO" id="GO:0016020">
    <property type="term" value="C:membrane"/>
    <property type="evidence" value="ECO:0007669"/>
    <property type="project" value="UniProtKB-SubCell"/>
</dbReference>
<evidence type="ECO:0000256" key="2">
    <source>
        <dbReference type="ARBA" id="ARBA00022692"/>
    </source>
</evidence>
<accession>A0A819BAK0</accession>
<comment type="subcellular location">
    <subcellularLocation>
        <location evidence="1">Membrane</location>
    </subcellularLocation>
</comment>
<evidence type="ECO:0000313" key="8">
    <source>
        <dbReference type="Proteomes" id="UP000663844"/>
    </source>
</evidence>
<evidence type="ECO:0000256" key="5">
    <source>
        <dbReference type="SAM" id="Phobius"/>
    </source>
</evidence>
<reference evidence="7" key="1">
    <citation type="submission" date="2021-02" db="EMBL/GenBank/DDBJ databases">
        <authorList>
            <person name="Nowell W R."/>
        </authorList>
    </citation>
    <scope>NUCLEOTIDE SEQUENCE</scope>
</reference>
<dbReference type="SUPFAM" id="SSF81321">
    <property type="entry name" value="Family A G protein-coupled receptor-like"/>
    <property type="match status" value="1"/>
</dbReference>
<feature type="transmembrane region" description="Helical" evidence="5">
    <location>
        <begin position="4442"/>
        <end position="4461"/>
    </location>
</feature>
<evidence type="ECO:0000256" key="4">
    <source>
        <dbReference type="ARBA" id="ARBA00023136"/>
    </source>
</evidence>